<keyword evidence="3" id="KW-0460">Magnesium</keyword>
<comment type="caution">
    <text evidence="4">The sequence shown here is derived from an EMBL/GenBank/DDBJ whole genome shotgun (WGS) entry which is preliminary data.</text>
</comment>
<dbReference type="InterPro" id="IPR050792">
    <property type="entry name" value="ADP-ribosylglycohydrolase"/>
</dbReference>
<feature type="binding site" evidence="3">
    <location>
        <position position="59"/>
    </location>
    <ligand>
        <name>Mg(2+)</name>
        <dbReference type="ChEBI" id="CHEBI:18420"/>
        <label>1</label>
    </ligand>
</feature>
<comment type="cofactor">
    <cofactor evidence="3">
        <name>Mg(2+)</name>
        <dbReference type="ChEBI" id="CHEBI:18420"/>
    </cofactor>
    <text evidence="3">Binds 2 magnesium ions per subunit.</text>
</comment>
<feature type="binding site" evidence="3">
    <location>
        <position position="267"/>
    </location>
    <ligand>
        <name>Mg(2+)</name>
        <dbReference type="ChEBI" id="CHEBI:18420"/>
        <label>1</label>
    </ligand>
</feature>
<dbReference type="Gene3D" id="1.10.4080.10">
    <property type="entry name" value="ADP-ribosylation/Crystallin J1"/>
    <property type="match status" value="1"/>
</dbReference>
<protein>
    <recommendedName>
        <fullName evidence="5">ADP-ribosylglycohydrolase</fullName>
    </recommendedName>
</protein>
<dbReference type="EMBL" id="DSFC01000115">
    <property type="protein sequence ID" value="HEV09156.1"/>
    <property type="molecule type" value="Genomic_DNA"/>
</dbReference>
<dbReference type="Pfam" id="PF03747">
    <property type="entry name" value="ADP_ribosyl_GH"/>
    <property type="match status" value="1"/>
</dbReference>
<keyword evidence="2" id="KW-0378">Hydrolase</keyword>
<proteinExistence type="inferred from homology"/>
<name>A0A832DRQ5_9AQUI</name>
<evidence type="ECO:0000313" key="4">
    <source>
        <dbReference type="EMBL" id="HEV09156.1"/>
    </source>
</evidence>
<evidence type="ECO:0000256" key="1">
    <source>
        <dbReference type="ARBA" id="ARBA00010702"/>
    </source>
</evidence>
<evidence type="ECO:0000256" key="2">
    <source>
        <dbReference type="ARBA" id="ARBA00022801"/>
    </source>
</evidence>
<dbReference type="InterPro" id="IPR005502">
    <property type="entry name" value="Ribosyl_crysJ1"/>
</dbReference>
<evidence type="ECO:0000256" key="3">
    <source>
        <dbReference type="PIRSR" id="PIRSR605502-1"/>
    </source>
</evidence>
<reference evidence="4" key="1">
    <citation type="journal article" date="2020" name="mSystems">
        <title>Genome- and Community-Level Interaction Insights into Carbon Utilization and Element Cycling Functions of Hydrothermarchaeota in Hydrothermal Sediment.</title>
        <authorList>
            <person name="Zhou Z."/>
            <person name="Liu Y."/>
            <person name="Xu W."/>
            <person name="Pan J."/>
            <person name="Luo Z.H."/>
            <person name="Li M."/>
        </authorList>
    </citation>
    <scope>NUCLEOTIDE SEQUENCE [LARGE SCALE GENOMIC DNA]</scope>
    <source>
        <strain evidence="4">SpSt-1257</strain>
    </source>
</reference>
<dbReference type="GO" id="GO:0046872">
    <property type="term" value="F:metal ion binding"/>
    <property type="evidence" value="ECO:0007669"/>
    <property type="project" value="UniProtKB-KW"/>
</dbReference>
<evidence type="ECO:0008006" key="5">
    <source>
        <dbReference type="Google" id="ProtNLM"/>
    </source>
</evidence>
<dbReference type="SUPFAM" id="SSF101478">
    <property type="entry name" value="ADP-ribosylglycohydrolase"/>
    <property type="match status" value="1"/>
</dbReference>
<comment type="similarity">
    <text evidence="1">Belongs to the ADP-ribosylglycohydrolase family.</text>
</comment>
<dbReference type="Proteomes" id="UP000885621">
    <property type="component" value="Unassembled WGS sequence"/>
</dbReference>
<accession>A0A832DRQ5</accession>
<feature type="binding site" evidence="3">
    <location>
        <position position="269"/>
    </location>
    <ligand>
        <name>Mg(2+)</name>
        <dbReference type="ChEBI" id="CHEBI:18420"/>
        <label>1</label>
    </ligand>
</feature>
<sequence>MENKFTGTLLGAAIGDSLGMMVEELPIDEVIEFYGEPVKDLTVPHPSSPSYFLRPGENTSEFDIVMLVAKSIIDRKMIDIKDIIEKYIQWFESSEIHTYVDPHFLLAIQSILEGQDIENNGSTVDHALPSIPIGLYHYKNPYLAVEAAKAVCMLTTRNEYVLDVASAICVAISELSQEKFYLPDENEYFIKHLKNFTFKNETKHYLNKVINLLKEDADYEKAINELGNGSFVLEAFSQALFIFLKTPHDTENVIIKAANSYGYYGGDTDSIALIAGALAGCYNGEEMIPERWKEGLLKKEYIIDTAEKLFEVALH</sequence>
<dbReference type="PANTHER" id="PTHR16222:SF24">
    <property type="entry name" value="ADP-RIBOSYLHYDROLASE ARH3"/>
    <property type="match status" value="1"/>
</dbReference>
<dbReference type="PANTHER" id="PTHR16222">
    <property type="entry name" value="ADP-RIBOSYLGLYCOHYDROLASE"/>
    <property type="match status" value="1"/>
</dbReference>
<dbReference type="GO" id="GO:0016787">
    <property type="term" value="F:hydrolase activity"/>
    <property type="evidence" value="ECO:0007669"/>
    <property type="project" value="UniProtKB-KW"/>
</dbReference>
<feature type="binding site" evidence="3">
    <location>
        <position position="270"/>
    </location>
    <ligand>
        <name>Mg(2+)</name>
        <dbReference type="ChEBI" id="CHEBI:18420"/>
        <label>1</label>
    </ligand>
</feature>
<keyword evidence="3" id="KW-0479">Metal-binding</keyword>
<dbReference type="InterPro" id="IPR036705">
    <property type="entry name" value="Ribosyl_crysJ1_sf"/>
</dbReference>
<organism evidence="4">
    <name type="scientific">Sulfurihydrogenibium azorense</name>
    <dbReference type="NCBI Taxonomy" id="309806"/>
    <lineage>
        <taxon>Bacteria</taxon>
        <taxon>Pseudomonadati</taxon>
        <taxon>Aquificota</taxon>
        <taxon>Aquificia</taxon>
        <taxon>Aquificales</taxon>
        <taxon>Hydrogenothermaceae</taxon>
        <taxon>Sulfurihydrogenibium</taxon>
    </lineage>
</organism>
<gene>
    <name evidence="4" type="ORF">ENO34_02000</name>
</gene>
<dbReference type="AlphaFoldDB" id="A0A832DRQ5"/>